<dbReference type="RefSeq" id="WP_076557774.1">
    <property type="nucleotide sequence ID" value="NZ_CP033929.1"/>
</dbReference>
<protein>
    <recommendedName>
        <fullName evidence="5">LysM domain-containing protein</fullName>
    </recommendedName>
</protein>
<evidence type="ECO:0000313" key="2">
    <source>
        <dbReference type="EMBL" id="SUX42651.1"/>
    </source>
</evidence>
<keyword evidence="3" id="KW-1185">Reference proteome</keyword>
<evidence type="ECO:0008006" key="5">
    <source>
        <dbReference type="Google" id="ProtNLM"/>
    </source>
</evidence>
<sequence length="350" mass="41751">MITNFIKHKVRPDDSLSSIAARIYISENDLKTFHNQNCGKMNKLFVNNLKGIDFILIPTHLVSEEKQKLQQQKLLPPPDYFLKFHFDKYSVEEYFEQSENENLKFNYKINLNIKEEKENFLAEIHVKNLAKNNATPDDKVSSLTLDCMKSLYPISYKTSLNGKIESFSNHQRLIEKFKEKRNDIKDFYLGEISQKYLNTFEEDISDEDYFFRQMQSNLLYQVLFPNLEWFHKKSTWKEKFYIHINSFPLEFSCQTEQLFEDSELVETKMTGTLSENCSLRELLKGIRIEDEDIQNNINAEIIIQYFTSKTTKQLREIRSSVNIWHQNELFQKHQLHITQYKDENLPITTE</sequence>
<name>A0A381F7V8_9FLAO</name>
<evidence type="ECO:0000313" key="1">
    <source>
        <dbReference type="EMBL" id="SIP92222.1"/>
    </source>
</evidence>
<dbReference type="AlphaFoldDB" id="A0A381F7V8"/>
<dbReference type="GeneID" id="303672918"/>
<dbReference type="OrthoDB" id="1246696at2"/>
<reference evidence="2 4" key="2">
    <citation type="submission" date="2018-06" db="EMBL/GenBank/DDBJ databases">
        <authorList>
            <consortium name="Pathogen Informatics"/>
            <person name="Doyle S."/>
        </authorList>
    </citation>
    <scope>NUCLEOTIDE SEQUENCE [LARGE SCALE GENOMIC DNA]</scope>
    <source>
        <strain evidence="2 4">NCTC13560</strain>
    </source>
</reference>
<organism evidence="2 4">
    <name type="scientific">Chryseobacterium indoltheticum</name>
    <dbReference type="NCBI Taxonomy" id="254"/>
    <lineage>
        <taxon>Bacteria</taxon>
        <taxon>Pseudomonadati</taxon>
        <taxon>Bacteroidota</taxon>
        <taxon>Flavobacteriia</taxon>
        <taxon>Flavobacteriales</taxon>
        <taxon>Weeksellaceae</taxon>
        <taxon>Chryseobacterium group</taxon>
        <taxon>Chryseobacterium</taxon>
    </lineage>
</organism>
<evidence type="ECO:0000313" key="4">
    <source>
        <dbReference type="Proteomes" id="UP000255231"/>
    </source>
</evidence>
<dbReference type="InterPro" id="IPR036779">
    <property type="entry name" value="LysM_dom_sf"/>
</dbReference>
<gene>
    <name evidence="2" type="ORF">NCTC13560_01473</name>
    <name evidence="1" type="ORF">SAMN05421682_101344</name>
</gene>
<dbReference type="EMBL" id="UFVS01000001">
    <property type="protein sequence ID" value="SUX42651.1"/>
    <property type="molecule type" value="Genomic_DNA"/>
</dbReference>
<dbReference type="CDD" id="cd00118">
    <property type="entry name" value="LysM"/>
    <property type="match status" value="1"/>
</dbReference>
<accession>A0A381F7V8</accession>
<evidence type="ECO:0000313" key="3">
    <source>
        <dbReference type="Proteomes" id="UP000185725"/>
    </source>
</evidence>
<reference evidence="1 3" key="1">
    <citation type="submission" date="2017-01" db="EMBL/GenBank/DDBJ databases">
        <authorList>
            <person name="Varghese N."/>
            <person name="Submissions S."/>
        </authorList>
    </citation>
    <scope>NUCLEOTIDE SEQUENCE [LARGE SCALE GENOMIC DNA]</scope>
    <source>
        <strain evidence="1 3">ATCC 27950</strain>
    </source>
</reference>
<proteinExistence type="predicted"/>
<dbReference type="KEGG" id="cil:EG358_04340"/>
<dbReference type="Proteomes" id="UP000255231">
    <property type="component" value="Unassembled WGS sequence"/>
</dbReference>
<dbReference type="EMBL" id="FTMF01000001">
    <property type="protein sequence ID" value="SIP92222.1"/>
    <property type="molecule type" value="Genomic_DNA"/>
</dbReference>
<dbReference type="InterPro" id="IPR018392">
    <property type="entry name" value="LysM"/>
</dbReference>
<dbReference type="Gene3D" id="3.10.350.10">
    <property type="entry name" value="LysM domain"/>
    <property type="match status" value="1"/>
</dbReference>
<dbReference type="Proteomes" id="UP000185725">
    <property type="component" value="Unassembled WGS sequence"/>
</dbReference>